<evidence type="ECO:0000259" key="3">
    <source>
        <dbReference type="PROSITE" id="PS50263"/>
    </source>
</evidence>
<dbReference type="InterPro" id="IPR036526">
    <property type="entry name" value="C-N_Hydrolase_sf"/>
</dbReference>
<dbReference type="RefSeq" id="WP_189357365.1">
    <property type="nucleotide sequence ID" value="NZ_BMYU01000005.1"/>
</dbReference>
<organism evidence="4 5">
    <name type="scientific">Undibacterium squillarum</name>
    <dbReference type="NCBI Taxonomy" id="1131567"/>
    <lineage>
        <taxon>Bacteria</taxon>
        <taxon>Pseudomonadati</taxon>
        <taxon>Pseudomonadota</taxon>
        <taxon>Betaproteobacteria</taxon>
        <taxon>Burkholderiales</taxon>
        <taxon>Oxalobacteraceae</taxon>
        <taxon>Undibacterium</taxon>
    </lineage>
</organism>
<dbReference type="Gene3D" id="3.60.110.10">
    <property type="entry name" value="Carbon-nitrogen hydrolase"/>
    <property type="match status" value="1"/>
</dbReference>
<dbReference type="InterPro" id="IPR045254">
    <property type="entry name" value="Nit1/2_C-N_Hydrolase"/>
</dbReference>
<dbReference type="PANTHER" id="PTHR23088:SF27">
    <property type="entry name" value="DEAMINATED GLUTATHIONE AMIDASE"/>
    <property type="match status" value="1"/>
</dbReference>
<dbReference type="InterPro" id="IPR003010">
    <property type="entry name" value="C-N_Hydrolase"/>
</dbReference>
<dbReference type="CDD" id="cd07572">
    <property type="entry name" value="nit"/>
    <property type="match status" value="1"/>
</dbReference>
<protein>
    <submittedName>
        <fullName evidence="4">Hydrolase</fullName>
    </submittedName>
</protein>
<sequence length="265" mass="29108">MKIAAIQMISAISPALNCQTAERLIAQAAADGAQCIVLPEYWPLMGRKDTDKLDIAEQEGDGPLQAWMADCAKRHGIWLIGGTIPLVSSEPEKVFNSTLVYGPDGAVQARYDKIHLFGFQKEQESYEESRTITPGTSPVTFLADDLRVGLSICYDLRFPELYRAMGNCDLLLVPAAFTYTTGQAHWEILLRTRAVENQCYVLACGQGGVHENGRRTWGHSMLIDPWGKIIDVLPEGEGIVSGVVDRGLIAEIRASLPALQHRKLG</sequence>
<comment type="similarity">
    <text evidence="1">Belongs to the carbon-nitrogen hydrolase superfamily. NIT1/NIT2 family.</text>
</comment>
<evidence type="ECO:0000313" key="4">
    <source>
        <dbReference type="EMBL" id="GGX44103.1"/>
    </source>
</evidence>
<dbReference type="PROSITE" id="PS50263">
    <property type="entry name" value="CN_HYDROLASE"/>
    <property type="match status" value="1"/>
</dbReference>
<dbReference type="Proteomes" id="UP000653343">
    <property type="component" value="Unassembled WGS sequence"/>
</dbReference>
<keyword evidence="5" id="KW-1185">Reference proteome</keyword>
<dbReference type="GO" id="GO:0016787">
    <property type="term" value="F:hydrolase activity"/>
    <property type="evidence" value="ECO:0007669"/>
    <property type="project" value="UniProtKB-KW"/>
</dbReference>
<accession>A0ABQ2XZS9</accession>
<dbReference type="EMBL" id="BMYU01000005">
    <property type="protein sequence ID" value="GGX44103.1"/>
    <property type="molecule type" value="Genomic_DNA"/>
</dbReference>
<comment type="caution">
    <text evidence="4">The sequence shown here is derived from an EMBL/GenBank/DDBJ whole genome shotgun (WGS) entry which is preliminary data.</text>
</comment>
<name>A0ABQ2XZS9_9BURK</name>
<evidence type="ECO:0000256" key="2">
    <source>
        <dbReference type="ARBA" id="ARBA00022801"/>
    </source>
</evidence>
<dbReference type="PROSITE" id="PS01227">
    <property type="entry name" value="UPF0012"/>
    <property type="match status" value="1"/>
</dbReference>
<dbReference type="SUPFAM" id="SSF56317">
    <property type="entry name" value="Carbon-nitrogen hydrolase"/>
    <property type="match status" value="1"/>
</dbReference>
<gene>
    <name evidence="4" type="ORF">GCM10010946_23320</name>
</gene>
<dbReference type="PANTHER" id="PTHR23088">
    <property type="entry name" value="NITRILASE-RELATED"/>
    <property type="match status" value="1"/>
</dbReference>
<dbReference type="InterPro" id="IPR001110">
    <property type="entry name" value="UPF0012_CS"/>
</dbReference>
<feature type="domain" description="CN hydrolase" evidence="3">
    <location>
        <begin position="1"/>
        <end position="246"/>
    </location>
</feature>
<evidence type="ECO:0000313" key="5">
    <source>
        <dbReference type="Proteomes" id="UP000653343"/>
    </source>
</evidence>
<reference evidence="5" key="1">
    <citation type="journal article" date="2019" name="Int. J. Syst. Evol. Microbiol.">
        <title>The Global Catalogue of Microorganisms (GCM) 10K type strain sequencing project: providing services to taxonomists for standard genome sequencing and annotation.</title>
        <authorList>
            <consortium name="The Broad Institute Genomics Platform"/>
            <consortium name="The Broad Institute Genome Sequencing Center for Infectious Disease"/>
            <person name="Wu L."/>
            <person name="Ma J."/>
        </authorList>
    </citation>
    <scope>NUCLEOTIDE SEQUENCE [LARGE SCALE GENOMIC DNA]</scope>
    <source>
        <strain evidence="5">KCTC 23917</strain>
    </source>
</reference>
<dbReference type="Pfam" id="PF00795">
    <property type="entry name" value="CN_hydrolase"/>
    <property type="match status" value="1"/>
</dbReference>
<proteinExistence type="inferred from homology"/>
<keyword evidence="2 4" id="KW-0378">Hydrolase</keyword>
<evidence type="ECO:0000256" key="1">
    <source>
        <dbReference type="ARBA" id="ARBA00010613"/>
    </source>
</evidence>